<protein>
    <submittedName>
        <fullName evidence="2">SxtJ</fullName>
    </submittedName>
</protein>
<dbReference type="RefSeq" id="WP_279242969.1">
    <property type="nucleotide sequence ID" value="NZ_CP036501.1"/>
</dbReference>
<keyword evidence="3" id="KW-1185">Reference proteome</keyword>
<name>A0ABY6Q4F7_9GAMM</name>
<feature type="transmembrane region" description="Helical" evidence="1">
    <location>
        <begin position="96"/>
        <end position="116"/>
    </location>
</feature>
<evidence type="ECO:0000313" key="3">
    <source>
        <dbReference type="Proteomes" id="UP001317963"/>
    </source>
</evidence>
<evidence type="ECO:0000313" key="2">
    <source>
        <dbReference type="EMBL" id="UZP74162.1"/>
    </source>
</evidence>
<evidence type="ECO:0000256" key="1">
    <source>
        <dbReference type="SAM" id="Phobius"/>
    </source>
</evidence>
<feature type="transmembrane region" description="Helical" evidence="1">
    <location>
        <begin position="29"/>
        <end position="49"/>
    </location>
</feature>
<keyword evidence="1" id="KW-1133">Transmembrane helix</keyword>
<organism evidence="2 3">
    <name type="scientific">Candidatus Paraluminiphilus aquimaris</name>
    <dbReference type="NCBI Taxonomy" id="2518994"/>
    <lineage>
        <taxon>Bacteria</taxon>
        <taxon>Pseudomonadati</taxon>
        <taxon>Pseudomonadota</taxon>
        <taxon>Gammaproteobacteria</taxon>
        <taxon>Cellvibrionales</taxon>
        <taxon>Halieaceae</taxon>
        <taxon>Candidatus Paraluminiphilus</taxon>
    </lineage>
</organism>
<keyword evidence="1" id="KW-0472">Membrane</keyword>
<keyword evidence="1" id="KW-0812">Transmembrane</keyword>
<proteinExistence type="predicted"/>
<dbReference type="Proteomes" id="UP001317963">
    <property type="component" value="Chromosome"/>
</dbReference>
<sequence>MERNVSAGLTIVMNQTPDLPTTPRELRQFGLLFSAILVALFGVLLPWMLGHPFPPWPWAIAAILSAIAVILPRALTPFYRAWMRFGLIAGYVNTRIIMFMLYYLVFAPLGIIMSLVGRDALLRKTGDTTQDSYRVTSSQRDADHFERPY</sequence>
<dbReference type="InterPro" id="IPR045781">
    <property type="entry name" value="SxtJ"/>
</dbReference>
<feature type="transmembrane region" description="Helical" evidence="1">
    <location>
        <begin position="55"/>
        <end position="75"/>
    </location>
</feature>
<accession>A0ABY6Q4F7</accession>
<gene>
    <name evidence="2" type="ORF">E0F26_05125</name>
</gene>
<dbReference type="Pfam" id="PF19588">
    <property type="entry name" value="SxtJ"/>
    <property type="match status" value="1"/>
</dbReference>
<reference evidence="2 3" key="1">
    <citation type="submission" date="2019-02" db="EMBL/GenBank/DDBJ databases">
        <title>Halieaceae_genomes.</title>
        <authorList>
            <person name="Li S.-H."/>
        </authorList>
    </citation>
    <scope>NUCLEOTIDE SEQUENCE [LARGE SCALE GENOMIC DNA]</scope>
    <source>
        <strain evidence="2 3">JH123</strain>
    </source>
</reference>
<dbReference type="EMBL" id="CP036501">
    <property type="protein sequence ID" value="UZP74162.1"/>
    <property type="molecule type" value="Genomic_DNA"/>
</dbReference>